<protein>
    <submittedName>
        <fullName evidence="1">Uncharacterized protein</fullName>
    </submittedName>
</protein>
<name>A0A4Y2L632_ARAVE</name>
<evidence type="ECO:0000313" key="1">
    <source>
        <dbReference type="EMBL" id="GBN09283.1"/>
    </source>
</evidence>
<keyword evidence="2" id="KW-1185">Reference proteome</keyword>
<proteinExistence type="predicted"/>
<dbReference type="Proteomes" id="UP000499080">
    <property type="component" value="Unassembled WGS sequence"/>
</dbReference>
<accession>A0A4Y2L632</accession>
<dbReference type="AlphaFoldDB" id="A0A4Y2L632"/>
<comment type="caution">
    <text evidence="1">The sequence shown here is derived from an EMBL/GenBank/DDBJ whole genome shotgun (WGS) entry which is preliminary data.</text>
</comment>
<organism evidence="1 2">
    <name type="scientific">Araneus ventricosus</name>
    <name type="common">Orbweaver spider</name>
    <name type="synonym">Epeira ventricosa</name>
    <dbReference type="NCBI Taxonomy" id="182803"/>
    <lineage>
        <taxon>Eukaryota</taxon>
        <taxon>Metazoa</taxon>
        <taxon>Ecdysozoa</taxon>
        <taxon>Arthropoda</taxon>
        <taxon>Chelicerata</taxon>
        <taxon>Arachnida</taxon>
        <taxon>Araneae</taxon>
        <taxon>Araneomorphae</taxon>
        <taxon>Entelegynae</taxon>
        <taxon>Araneoidea</taxon>
        <taxon>Araneidae</taxon>
        <taxon>Araneus</taxon>
    </lineage>
</organism>
<reference evidence="1 2" key="1">
    <citation type="journal article" date="2019" name="Sci. Rep.">
        <title>Orb-weaving spider Araneus ventricosus genome elucidates the spidroin gene catalogue.</title>
        <authorList>
            <person name="Kono N."/>
            <person name="Nakamura H."/>
            <person name="Ohtoshi R."/>
            <person name="Moran D.A.P."/>
            <person name="Shinohara A."/>
            <person name="Yoshida Y."/>
            <person name="Fujiwara M."/>
            <person name="Mori M."/>
            <person name="Tomita M."/>
            <person name="Arakawa K."/>
        </authorList>
    </citation>
    <scope>NUCLEOTIDE SEQUENCE [LARGE SCALE GENOMIC DNA]</scope>
</reference>
<sequence>MSSKRNALPFRHKDEILKGCENTTGLTTVEITKLDIPVDYAKENFFKEKIDRGCISFFPYCKQHLLVAVPLQKGVKLQRENFHGSYFIEVF</sequence>
<evidence type="ECO:0000313" key="2">
    <source>
        <dbReference type="Proteomes" id="UP000499080"/>
    </source>
</evidence>
<gene>
    <name evidence="1" type="ORF">AVEN_261528_1</name>
</gene>
<dbReference type="EMBL" id="BGPR01005339">
    <property type="protein sequence ID" value="GBN09283.1"/>
    <property type="molecule type" value="Genomic_DNA"/>
</dbReference>